<comment type="subcellular location">
    <subcellularLocation>
        <location evidence="2">Mitochondrion inner membrane</location>
        <topology evidence="2">Peripheral membrane protein</topology>
        <orientation evidence="2">Matrix side</orientation>
    </subcellularLocation>
</comment>
<comment type="function">
    <text evidence="2">Accessory subunit of the mitochondrial membrane respiratory chain NADH dehydrogenase (Complex I), that is believed not to be involved in catalysis. Complex I functions in the transfer of electrons from NADH to the respiratory chain. The immediate electron acceptor for the enzyme is believed to be ubiquinone.</text>
</comment>
<dbReference type="PANTHER" id="PTHR12910">
    <property type="entry name" value="NADH-UBIQUINONE OXIDOREDUCTASE SUBUNIT B17.2"/>
    <property type="match status" value="1"/>
</dbReference>
<sequence length="298" mass="34066">MTFDLLIGGFVCASRKNLSHLDPEDIRVADERIRRHMGDQSQLLLTRSNCTDLVGTISYSCNLQYTLQCRLVILAWSSLSPYDQFRIRVNDFQASSAPAIQTPENLIKTGKVYLLPPLAEEQRNKFQGVFVRGATTRMARFLRRVTGMVQDARERGFWSTVDALKYGRLGSAEYLVGVDEVGNRYYENPNAIIGRERWVEYYGIEKKTGTDAMKIPGEWHMWVHRMVDEPPSRKPVEHPKYQGEVEGNLSGTKDAYYSQYYVKSKAFVGRAGSNIEPWNPSQKRKPLLGSEKDVLDLK</sequence>
<keyword evidence="2" id="KW-0496">Mitochondrion</keyword>
<reference evidence="4 5" key="1">
    <citation type="journal article" date="2023" name="Nat. Commun.">
        <title>Origin of minicircular mitochondrial genomes in red algae.</title>
        <authorList>
            <person name="Lee Y."/>
            <person name="Cho C.H."/>
            <person name="Lee Y.M."/>
            <person name="Park S.I."/>
            <person name="Yang J.H."/>
            <person name="West J.A."/>
            <person name="Bhattacharya D."/>
            <person name="Yoon H.S."/>
        </authorList>
    </citation>
    <scope>NUCLEOTIDE SEQUENCE [LARGE SCALE GENOMIC DNA]</scope>
    <source>
        <strain evidence="4 5">CCMP1338</strain>
        <tissue evidence="4">Whole cell</tissue>
    </source>
</reference>
<dbReference type="AlphaFoldDB" id="A0AAV8V2W2"/>
<dbReference type="GO" id="GO:0045271">
    <property type="term" value="C:respiratory chain complex I"/>
    <property type="evidence" value="ECO:0007669"/>
    <property type="project" value="InterPro"/>
</dbReference>
<evidence type="ECO:0000256" key="2">
    <source>
        <dbReference type="RuleBase" id="RU363103"/>
    </source>
</evidence>
<keyword evidence="2" id="KW-0679">Respiratory chain</keyword>
<comment type="caution">
    <text evidence="4">The sequence shown here is derived from an EMBL/GenBank/DDBJ whole genome shotgun (WGS) entry which is preliminary data.</text>
</comment>
<evidence type="ECO:0000313" key="5">
    <source>
        <dbReference type="Proteomes" id="UP001157974"/>
    </source>
</evidence>
<keyword evidence="2" id="KW-0813">Transport</keyword>
<keyword evidence="2" id="KW-0472">Membrane</keyword>
<evidence type="ECO:0000256" key="3">
    <source>
        <dbReference type="SAM" id="MobiDB-lite"/>
    </source>
</evidence>
<keyword evidence="2" id="KW-0249">Electron transport</keyword>
<name>A0AAV8V2W2_9RHOD</name>
<dbReference type="InterPro" id="IPR007763">
    <property type="entry name" value="NDUFA12"/>
</dbReference>
<dbReference type="GO" id="GO:0006979">
    <property type="term" value="P:response to oxidative stress"/>
    <property type="evidence" value="ECO:0007669"/>
    <property type="project" value="TreeGrafter"/>
</dbReference>
<dbReference type="GO" id="GO:0005743">
    <property type="term" value="C:mitochondrial inner membrane"/>
    <property type="evidence" value="ECO:0007669"/>
    <property type="project" value="UniProtKB-SubCell"/>
</dbReference>
<proteinExistence type="inferred from homology"/>
<dbReference type="EMBL" id="JAMWBK010000002">
    <property type="protein sequence ID" value="KAJ8907732.1"/>
    <property type="molecule type" value="Genomic_DNA"/>
</dbReference>
<dbReference type="Proteomes" id="UP001157974">
    <property type="component" value="Unassembled WGS sequence"/>
</dbReference>
<accession>A0AAV8V2W2</accession>
<dbReference type="Pfam" id="PF05071">
    <property type="entry name" value="NDUFA12"/>
    <property type="match status" value="1"/>
</dbReference>
<gene>
    <name evidence="4" type="ORF">NDN08_007838</name>
</gene>
<organism evidence="4 5">
    <name type="scientific">Rhodosorus marinus</name>
    <dbReference type="NCBI Taxonomy" id="101924"/>
    <lineage>
        <taxon>Eukaryota</taxon>
        <taxon>Rhodophyta</taxon>
        <taxon>Stylonematophyceae</taxon>
        <taxon>Stylonematales</taxon>
        <taxon>Stylonemataceae</taxon>
        <taxon>Rhodosorus</taxon>
    </lineage>
</organism>
<protein>
    <recommendedName>
        <fullName evidence="2">NADH dehydrogenase [ubiquinone] 1 alpha subcomplex subunit 12</fullName>
    </recommendedName>
</protein>
<evidence type="ECO:0000256" key="1">
    <source>
        <dbReference type="ARBA" id="ARBA00007355"/>
    </source>
</evidence>
<evidence type="ECO:0000313" key="4">
    <source>
        <dbReference type="EMBL" id="KAJ8907732.1"/>
    </source>
</evidence>
<comment type="similarity">
    <text evidence="1 2">Belongs to the complex I NDUFA12 subunit family.</text>
</comment>
<feature type="region of interest" description="Disordered" evidence="3">
    <location>
        <begin position="273"/>
        <end position="298"/>
    </location>
</feature>
<keyword evidence="5" id="KW-1185">Reference proteome</keyword>
<dbReference type="PANTHER" id="PTHR12910:SF2">
    <property type="entry name" value="NADH DEHYDROGENASE [UBIQUINONE] 1 ALPHA SUBCOMPLEX SUBUNIT 12"/>
    <property type="match status" value="1"/>
</dbReference>
<keyword evidence="2" id="KW-0999">Mitochondrion inner membrane</keyword>